<name>A0A6G1U4C4_9BACT</name>
<dbReference type="Proteomes" id="UP000480425">
    <property type="component" value="Unassembled WGS sequence"/>
</dbReference>
<dbReference type="RefSeq" id="WP_153125372.1">
    <property type="nucleotide sequence ID" value="NZ_CP152352.1"/>
</dbReference>
<evidence type="ECO:0000313" key="2">
    <source>
        <dbReference type="Proteomes" id="UP000480425"/>
    </source>
</evidence>
<dbReference type="AlphaFoldDB" id="A0A6G1U4C4"/>
<accession>A0A6G1U4C4</accession>
<dbReference type="PROSITE" id="PS51257">
    <property type="entry name" value="PROKAR_LIPOPROTEIN"/>
    <property type="match status" value="1"/>
</dbReference>
<protein>
    <submittedName>
        <fullName evidence="1">Uncharacterized protein</fullName>
    </submittedName>
</protein>
<sequence length="165" mass="19650">MYTTKKRTYYVLGTIVLILSTVLSCKKATVKEVLTDDSYCYWHYIAGRATTDTMNYYGCCREESVYMYFDKFENCIQFDGRKKHFSEFNGYDYQYIPTWNITKDSILDMTGITYIIKKYTKEIIILSSQTGRIDTLEKISNIDIPKNYRKYQKSIFCTRRLLKDK</sequence>
<organism evidence="1 2">
    <name type="scientific">Segatella copri</name>
    <dbReference type="NCBI Taxonomy" id="165179"/>
    <lineage>
        <taxon>Bacteria</taxon>
        <taxon>Pseudomonadati</taxon>
        <taxon>Bacteroidota</taxon>
        <taxon>Bacteroidia</taxon>
        <taxon>Bacteroidales</taxon>
        <taxon>Prevotellaceae</taxon>
        <taxon>Segatella</taxon>
    </lineage>
</organism>
<evidence type="ECO:0000313" key="1">
    <source>
        <dbReference type="EMBL" id="MQN81880.1"/>
    </source>
</evidence>
<proteinExistence type="predicted"/>
<reference evidence="1 2" key="1">
    <citation type="submission" date="2019-09" db="EMBL/GenBank/DDBJ databases">
        <title>Distinct polysaccharide growth profiles of human intestinal Prevotella copri isolates.</title>
        <authorList>
            <person name="Fehlner-Peach H."/>
            <person name="Magnabosco C."/>
            <person name="Raghavan V."/>
            <person name="Scher J.U."/>
            <person name="Tett A."/>
            <person name="Cox L.M."/>
            <person name="Gottsegen C."/>
            <person name="Watters A."/>
            <person name="Wiltshire- Gordon J.D."/>
            <person name="Segata N."/>
            <person name="Bonneau R."/>
            <person name="Littman D.R."/>
        </authorList>
    </citation>
    <scope>NUCLEOTIDE SEQUENCE [LARGE SCALE GENOMIC DNA]</scope>
    <source>
        <strain evidence="2">iA622</strain>
    </source>
</reference>
<comment type="caution">
    <text evidence="1">The sequence shown here is derived from an EMBL/GenBank/DDBJ whole genome shotgun (WGS) entry which is preliminary data.</text>
</comment>
<gene>
    <name evidence="1" type="ORF">F7D73_13205</name>
</gene>
<dbReference type="EMBL" id="VZCB01000095">
    <property type="protein sequence ID" value="MQN81880.1"/>
    <property type="molecule type" value="Genomic_DNA"/>
</dbReference>